<dbReference type="EMBL" id="ACYG01000032">
    <property type="protein sequence ID" value="EEV16286.1"/>
    <property type="molecule type" value="Genomic_DNA"/>
</dbReference>
<name>C8PLH4_9BACT</name>
<proteinExistence type="predicted"/>
<gene>
    <name evidence="1" type="ORF">CAMGR0001_1983</name>
</gene>
<dbReference type="OrthoDB" id="9984771at2"/>
<organism evidence="1 2">
    <name type="scientific">Campylobacter gracilis RM3268</name>
    <dbReference type="NCBI Taxonomy" id="553220"/>
    <lineage>
        <taxon>Bacteria</taxon>
        <taxon>Pseudomonadati</taxon>
        <taxon>Campylobacterota</taxon>
        <taxon>Epsilonproteobacteria</taxon>
        <taxon>Campylobacterales</taxon>
        <taxon>Campylobacteraceae</taxon>
        <taxon>Campylobacter</taxon>
    </lineage>
</organism>
<evidence type="ECO:0000313" key="2">
    <source>
        <dbReference type="Proteomes" id="UP000005709"/>
    </source>
</evidence>
<reference evidence="1 2" key="1">
    <citation type="submission" date="2009-07" db="EMBL/GenBank/DDBJ databases">
        <authorList>
            <person name="Madupu R."/>
            <person name="Sebastian Y."/>
            <person name="Durkin A.S."/>
            <person name="Torralba M."/>
            <person name="Methe B."/>
            <person name="Sutton G.G."/>
            <person name="Strausberg R.L."/>
            <person name="Nelson K.E."/>
        </authorList>
    </citation>
    <scope>NUCLEOTIDE SEQUENCE [LARGE SCALE GENOMIC DNA]</scope>
    <source>
        <strain evidence="1 2">RM3268</strain>
    </source>
</reference>
<dbReference type="Proteomes" id="UP000005709">
    <property type="component" value="Unassembled WGS sequence"/>
</dbReference>
<dbReference type="AlphaFoldDB" id="C8PLH4"/>
<evidence type="ECO:0000313" key="1">
    <source>
        <dbReference type="EMBL" id="EEV16286.1"/>
    </source>
</evidence>
<accession>C8PLH4</accession>
<protein>
    <submittedName>
        <fullName evidence="1">Uncharacterized protein</fullName>
    </submittedName>
</protein>
<dbReference type="RefSeq" id="WP_005873262.1">
    <property type="nucleotide sequence ID" value="NZ_ACYG01000032.1"/>
</dbReference>
<keyword evidence="2" id="KW-1185">Reference proteome</keyword>
<sequence length="150" mass="17618">MLYFDLDWIKGNIKDSEYASREQRYEAYLAGLHKNMHALERIFAGISFNDALLLPKKQINEKLHLKFYIGDLQNGYYELKCVMSSDQRCGAAAGEIITSEIFYENGNYRFSFILACLKEYAVNFSRIDSLKFNAISQKKYHFEHKKFKLL</sequence>
<dbReference type="STRING" id="824.CGRAC_1461"/>
<comment type="caution">
    <text evidence="1">The sequence shown here is derived from an EMBL/GenBank/DDBJ whole genome shotgun (WGS) entry which is preliminary data.</text>
</comment>